<dbReference type="AlphaFoldDB" id="A0A2A2ZJB8"/>
<protein>
    <submittedName>
        <fullName evidence="1">Uncharacterized protein</fullName>
    </submittedName>
</protein>
<name>A0A2A2ZJB8_MYCAV</name>
<comment type="caution">
    <text evidence="1">The sequence shown here is derived from an EMBL/GenBank/DDBJ whole genome shotgun (WGS) entry which is preliminary data.</text>
</comment>
<dbReference type="EMBL" id="NSFD01000030">
    <property type="protein sequence ID" value="PBA26539.1"/>
    <property type="molecule type" value="Genomic_DNA"/>
</dbReference>
<accession>A0A2A2ZJB8</accession>
<evidence type="ECO:0000313" key="1">
    <source>
        <dbReference type="EMBL" id="PBA26539.1"/>
    </source>
</evidence>
<evidence type="ECO:0000313" key="2">
    <source>
        <dbReference type="Proteomes" id="UP000217768"/>
    </source>
</evidence>
<reference evidence="1 2" key="1">
    <citation type="submission" date="2017-08" db="EMBL/GenBank/DDBJ databases">
        <title>Phylogenetic analysis of Mycobacterium avium complex whole genomes.</title>
        <authorList>
            <person name="Caverly L.J."/>
            <person name="Spilker T."/>
            <person name="Lipuma J."/>
        </authorList>
    </citation>
    <scope>NUCLEOTIDE SEQUENCE [LARGE SCALE GENOMIC DNA]</scope>
    <source>
        <strain evidence="1 2">FLAC0165</strain>
    </source>
</reference>
<organism evidence="1 2">
    <name type="scientific">Mycobacterium avium</name>
    <dbReference type="NCBI Taxonomy" id="1764"/>
    <lineage>
        <taxon>Bacteria</taxon>
        <taxon>Bacillati</taxon>
        <taxon>Actinomycetota</taxon>
        <taxon>Actinomycetes</taxon>
        <taxon>Mycobacteriales</taxon>
        <taxon>Mycobacteriaceae</taxon>
        <taxon>Mycobacterium</taxon>
        <taxon>Mycobacterium avium complex (MAC)</taxon>
    </lineage>
</organism>
<gene>
    <name evidence="1" type="ORF">CKJ66_12200</name>
</gene>
<dbReference type="Proteomes" id="UP000217768">
    <property type="component" value="Unassembled WGS sequence"/>
</dbReference>
<sequence>MCALYADADSVNGQPLTVQGFSSASNCDATIEDSAGQIDATIALNIGPAQRVGEEPAWIRNEVIDGVDVTIASSADQPGMPPRDQMVSWSCELAARYPDNARLTVTASADPDVDGCAVAETLMRTAIGAFEQRPQHESSGATSTILSGADPCAPADRLRATHAVDIAPEDVTVNSCMFTVDGGPPVDVSFSYQDPAMVDVNPDQFSIGGHRVAGDESSGVFTVVVGDVAQSSRGPVLPLVTVFETTQNMDLIRQVTKAVADQF</sequence>
<proteinExistence type="predicted"/>